<comment type="similarity">
    <text evidence="1 4">Belongs to the glycosyl hydrolase 25 family.</text>
</comment>
<dbReference type="InterPro" id="IPR006485">
    <property type="entry name" value="Phage-like_holin"/>
</dbReference>
<evidence type="ECO:0000256" key="3">
    <source>
        <dbReference type="ARBA" id="ARBA00023295"/>
    </source>
</evidence>
<dbReference type="InterPro" id="IPR018077">
    <property type="entry name" value="Glyco_hydro_fam25_subgr"/>
</dbReference>
<dbReference type="EC" id="3.2.1.17" evidence="4"/>
<dbReference type="SUPFAM" id="SSF47090">
    <property type="entry name" value="PGBD-like"/>
    <property type="match status" value="2"/>
</dbReference>
<dbReference type="PANTHER" id="PTHR34135">
    <property type="entry name" value="LYSOZYME"/>
    <property type="match status" value="1"/>
</dbReference>
<keyword evidence="8" id="KW-1185">Reference proteome</keyword>
<dbReference type="InterPro" id="IPR002477">
    <property type="entry name" value="Peptidoglycan-bd-like"/>
</dbReference>
<gene>
    <name evidence="7" type="ORF">H1164_03675</name>
</gene>
<dbReference type="Pfam" id="PF01471">
    <property type="entry name" value="PG_binding_1"/>
    <property type="match status" value="1"/>
</dbReference>
<dbReference type="InterPro" id="IPR002053">
    <property type="entry name" value="Glyco_hydro_25"/>
</dbReference>
<evidence type="ECO:0000256" key="5">
    <source>
        <dbReference type="SAM" id="MobiDB-lite"/>
    </source>
</evidence>
<feature type="region of interest" description="Disordered" evidence="5">
    <location>
        <begin position="366"/>
        <end position="437"/>
    </location>
</feature>
<dbReference type="InterPro" id="IPR036366">
    <property type="entry name" value="PGBDSf"/>
</dbReference>
<sequence length="523" mass="57853">MQPMSAGKVKGIDVSHHNGAINWSQVKSAGVQFVYIKATEGRTYTDPTFLTNVKGVKAAGLKVGAYHFANPANRASDDAANFINALKKIDYDLMPVLDLESAPTGMTAAQLVAWAKDFLSRVEAATGKRAMIYTGVWFANKYAGFNSALADRPLWVSYYKTTLPSSFAGWTKWTAWQYTDSGKIVGISGNVDLNIAESLDDLLADTVAAYDANPAFHRALSLTSPYMRGADVKAVQERLGSKPDGIFGPKTKADVEMWQAHHDMDATGAVDEMTWRALFNHENDYDKNEKYHRSLSYTIPMMRGADVERLQGRLKIPINGFFGPKTRESLIMWQERHDADGNAVEVGKGLRPSGGVDETTWFALFPDDRPEEPTQPQPEPEQPAPQPTPEAPSNPSPEPKPEPEKPQDPKPEPAEPAPAESGEQPEPPKEDKPVKNNPFACIDWKARLRNRWFLMAVGAFILRMLTSHGLLDQAIANEYEQYINEILDLLMFVGIVVDPTSKGISDDQKSEESAQEKAQENAQ</sequence>
<dbReference type="Proteomes" id="UP000530514">
    <property type="component" value="Unassembled WGS sequence"/>
</dbReference>
<evidence type="ECO:0000256" key="2">
    <source>
        <dbReference type="ARBA" id="ARBA00022801"/>
    </source>
</evidence>
<feature type="compositionally biased region" description="Pro residues" evidence="5">
    <location>
        <begin position="373"/>
        <end position="398"/>
    </location>
</feature>
<feature type="compositionally biased region" description="Basic and acidic residues" evidence="5">
    <location>
        <begin position="399"/>
        <end position="413"/>
    </location>
</feature>
<dbReference type="Gene3D" id="3.20.20.80">
    <property type="entry name" value="Glycosidases"/>
    <property type="match status" value="1"/>
</dbReference>
<feature type="compositionally biased region" description="Basic and acidic residues" evidence="5">
    <location>
        <begin position="504"/>
        <end position="523"/>
    </location>
</feature>
<evidence type="ECO:0000313" key="8">
    <source>
        <dbReference type="Proteomes" id="UP000530514"/>
    </source>
</evidence>
<accession>A0A7W1X8G5</accession>
<dbReference type="InterPro" id="IPR008270">
    <property type="entry name" value="Glyco_hydro_25_AS"/>
</dbReference>
<feature type="region of interest" description="Disordered" evidence="5">
    <location>
        <begin position="501"/>
        <end position="523"/>
    </location>
</feature>
<dbReference type="PROSITE" id="PS51904">
    <property type="entry name" value="GLYCOSYL_HYDROL_F25_2"/>
    <property type="match status" value="1"/>
</dbReference>
<dbReference type="CDD" id="cd00599">
    <property type="entry name" value="GH25_muramidase"/>
    <property type="match status" value="1"/>
</dbReference>
<comment type="catalytic activity">
    <reaction evidence="4">
        <text>Hydrolysis of (1-&gt;4)-beta-linkages between N-acetylmuramic acid and N-acetyl-D-glucosamine residues in a peptidoglycan and between N-acetyl-D-glucosamine residues in chitodextrins.</text>
        <dbReference type="EC" id="3.2.1.17"/>
    </reaction>
</comment>
<dbReference type="Pfam" id="PF01183">
    <property type="entry name" value="Glyco_hydro_25"/>
    <property type="match status" value="1"/>
</dbReference>
<comment type="caution">
    <text evidence="7">The sequence shown here is derived from an EMBL/GenBank/DDBJ whole genome shotgun (WGS) entry which is preliminary data.</text>
</comment>
<name>A0A7W1X8G5_9BACL</name>
<dbReference type="InterPro" id="IPR036365">
    <property type="entry name" value="PGBD-like_sf"/>
</dbReference>
<protein>
    <recommendedName>
        <fullName evidence="4">Lysozyme</fullName>
        <ecNumber evidence="4">3.2.1.17</ecNumber>
    </recommendedName>
</protein>
<dbReference type="GO" id="GO:0003796">
    <property type="term" value="F:lysozyme activity"/>
    <property type="evidence" value="ECO:0007669"/>
    <property type="project" value="UniProtKB-EC"/>
</dbReference>
<evidence type="ECO:0000256" key="1">
    <source>
        <dbReference type="ARBA" id="ARBA00010646"/>
    </source>
</evidence>
<evidence type="ECO:0000256" key="4">
    <source>
        <dbReference type="RuleBase" id="RU361176"/>
    </source>
</evidence>
<reference evidence="7 8" key="1">
    <citation type="submission" date="2020-07" db="EMBL/GenBank/DDBJ databases">
        <authorList>
            <person name="Feng H."/>
        </authorList>
    </citation>
    <scope>NUCLEOTIDE SEQUENCE [LARGE SCALE GENOMIC DNA]</scope>
    <source>
        <strain evidence="8">s-11</strain>
    </source>
</reference>
<dbReference type="PANTHER" id="PTHR34135:SF2">
    <property type="entry name" value="LYSOZYME"/>
    <property type="match status" value="1"/>
</dbReference>
<dbReference type="GO" id="GO:0016998">
    <property type="term" value="P:cell wall macromolecule catabolic process"/>
    <property type="evidence" value="ECO:0007669"/>
    <property type="project" value="InterPro"/>
</dbReference>
<dbReference type="InterPro" id="IPR017853">
    <property type="entry name" value="GH"/>
</dbReference>
<evidence type="ECO:0000313" key="7">
    <source>
        <dbReference type="EMBL" id="MBA4542000.1"/>
    </source>
</evidence>
<dbReference type="GO" id="GO:0009253">
    <property type="term" value="P:peptidoglycan catabolic process"/>
    <property type="evidence" value="ECO:0007669"/>
    <property type="project" value="InterPro"/>
</dbReference>
<keyword evidence="2 4" id="KW-0378">Hydrolase</keyword>
<dbReference type="SMART" id="SM00641">
    <property type="entry name" value="Glyco_25"/>
    <property type="match status" value="1"/>
</dbReference>
<proteinExistence type="inferred from homology"/>
<dbReference type="Pfam" id="PF04531">
    <property type="entry name" value="Phage_holin_1"/>
    <property type="match status" value="1"/>
</dbReference>
<dbReference type="Gene3D" id="1.10.101.10">
    <property type="entry name" value="PGBD-like superfamily/PGBD"/>
    <property type="match status" value="2"/>
</dbReference>
<dbReference type="OrthoDB" id="9802228at2"/>
<dbReference type="EMBL" id="JACEIP010000004">
    <property type="protein sequence ID" value="MBA4542000.1"/>
    <property type="molecule type" value="Genomic_DNA"/>
</dbReference>
<keyword evidence="3 4" id="KW-0326">Glycosidase</keyword>
<dbReference type="SUPFAM" id="SSF51445">
    <property type="entry name" value="(Trans)glycosidases"/>
    <property type="match status" value="1"/>
</dbReference>
<dbReference type="RefSeq" id="WP_052153904.1">
    <property type="nucleotide sequence ID" value="NZ_JACEIP010000004.1"/>
</dbReference>
<dbReference type="GO" id="GO:0016052">
    <property type="term" value="P:carbohydrate catabolic process"/>
    <property type="evidence" value="ECO:0007669"/>
    <property type="project" value="TreeGrafter"/>
</dbReference>
<feature type="domain" description="Peptidoglycan binding-like" evidence="6">
    <location>
        <begin position="229"/>
        <end position="278"/>
    </location>
</feature>
<dbReference type="AlphaFoldDB" id="A0A7W1X8G5"/>
<organism evidence="7 8">
    <name type="scientific">Thermoactinomyces daqus</name>
    <dbReference type="NCBI Taxonomy" id="1329516"/>
    <lineage>
        <taxon>Bacteria</taxon>
        <taxon>Bacillati</taxon>
        <taxon>Bacillota</taxon>
        <taxon>Bacilli</taxon>
        <taxon>Bacillales</taxon>
        <taxon>Thermoactinomycetaceae</taxon>
        <taxon>Thermoactinomyces</taxon>
    </lineage>
</organism>
<dbReference type="PROSITE" id="PS00953">
    <property type="entry name" value="GLYCOSYL_HYDROL_F25_1"/>
    <property type="match status" value="1"/>
</dbReference>
<evidence type="ECO:0000259" key="6">
    <source>
        <dbReference type="Pfam" id="PF01471"/>
    </source>
</evidence>